<reference evidence="2 3" key="1">
    <citation type="submission" date="2021-03" db="EMBL/GenBank/DDBJ databases">
        <title>Caproiciproducens sp. nov. isolated from feces of cow.</title>
        <authorList>
            <person name="Choi J.-Y."/>
        </authorList>
    </citation>
    <scope>NUCLEOTIDE SEQUENCE [LARGE SCALE GENOMIC DNA]</scope>
    <source>
        <strain evidence="2 3">AGMB10547</strain>
    </source>
</reference>
<feature type="signal peptide" evidence="1">
    <location>
        <begin position="1"/>
        <end position="18"/>
    </location>
</feature>
<protein>
    <submittedName>
        <fullName evidence="2">DUF4358 domain-containing protein</fullName>
    </submittedName>
</protein>
<sequence length="155" mass="17195">MKKLLSLLLTVAMLCSLAACGGGGTKQADLPKVMEGMKAKLTNQEMMDLSAEDLMPNYGIDSADVKQFSAYVDSTGIKGDEIIFLEGKDADAAKRIKEKLDARYQQKETEMKDYLPEEYAMLKKCGVNQNGNYVSMIVSPQYEELNKIYDSAVKK</sequence>
<keyword evidence="3" id="KW-1185">Reference proteome</keyword>
<organism evidence="2 3">
    <name type="scientific">Caproiciproducens faecalis</name>
    <dbReference type="NCBI Taxonomy" id="2820301"/>
    <lineage>
        <taxon>Bacteria</taxon>
        <taxon>Bacillati</taxon>
        <taxon>Bacillota</taxon>
        <taxon>Clostridia</taxon>
        <taxon>Eubacteriales</taxon>
        <taxon>Acutalibacteraceae</taxon>
        <taxon>Caproiciproducens</taxon>
    </lineage>
</organism>
<keyword evidence="1" id="KW-0732">Signal</keyword>
<dbReference type="Proteomes" id="UP000719942">
    <property type="component" value="Unassembled WGS sequence"/>
</dbReference>
<dbReference type="Pfam" id="PF14270">
    <property type="entry name" value="DUF4358"/>
    <property type="match status" value="1"/>
</dbReference>
<name>A0ABS7DK75_9FIRM</name>
<evidence type="ECO:0000313" key="3">
    <source>
        <dbReference type="Proteomes" id="UP000719942"/>
    </source>
</evidence>
<proteinExistence type="predicted"/>
<comment type="caution">
    <text evidence="2">The sequence shown here is derived from an EMBL/GenBank/DDBJ whole genome shotgun (WGS) entry which is preliminary data.</text>
</comment>
<feature type="chain" id="PRO_5045561919" evidence="1">
    <location>
        <begin position="19"/>
        <end position="155"/>
    </location>
</feature>
<gene>
    <name evidence="2" type="ORF">J5W02_02585</name>
</gene>
<evidence type="ECO:0000256" key="1">
    <source>
        <dbReference type="SAM" id="SignalP"/>
    </source>
</evidence>
<dbReference type="EMBL" id="JAGFNZ010000001">
    <property type="protein sequence ID" value="MBW7571690.1"/>
    <property type="molecule type" value="Genomic_DNA"/>
</dbReference>
<dbReference type="InterPro" id="IPR025648">
    <property type="entry name" value="DUF4358"/>
</dbReference>
<accession>A0ABS7DK75</accession>
<evidence type="ECO:0000313" key="2">
    <source>
        <dbReference type="EMBL" id="MBW7571690.1"/>
    </source>
</evidence>
<dbReference type="RefSeq" id="WP_219964079.1">
    <property type="nucleotide sequence ID" value="NZ_JAGFNZ010000001.1"/>
</dbReference>
<dbReference type="PROSITE" id="PS51257">
    <property type="entry name" value="PROKAR_LIPOPROTEIN"/>
    <property type="match status" value="1"/>
</dbReference>